<evidence type="ECO:0000256" key="2">
    <source>
        <dbReference type="ARBA" id="ARBA00022737"/>
    </source>
</evidence>
<keyword evidence="5" id="KW-1185">Reference proteome</keyword>
<feature type="repeat" description="WD" evidence="3">
    <location>
        <begin position="143"/>
        <end position="184"/>
    </location>
</feature>
<evidence type="ECO:0000313" key="4">
    <source>
        <dbReference type="EMBL" id="KAK9814573.1"/>
    </source>
</evidence>
<dbReference type="InterPro" id="IPR051350">
    <property type="entry name" value="WD_repeat-ST_regulator"/>
</dbReference>
<proteinExistence type="predicted"/>
<dbReference type="PANTHER" id="PTHR22838">
    <property type="entry name" value="WD REPEAT PROTEIN 26-RELATED"/>
    <property type="match status" value="1"/>
</dbReference>
<accession>A0AAW1Q0V6</accession>
<dbReference type="EMBL" id="JALJOR010000007">
    <property type="protein sequence ID" value="KAK9814573.1"/>
    <property type="molecule type" value="Genomic_DNA"/>
</dbReference>
<sequence length="429" mass="46856">MINVGLRGYLWDKKPREAKVARELWTCNSATYHDYRGFIGYAKEYGFPDQQLSRMARRVTNDSVGSVEPSDMSFASSMASFSSGPQPVPYHFAGMKQIFDDSKVPVTVVCFGRLSSDLLAWGTADGVVRVAIIGDESYVMHEFRRHTRAVTEIDWTLDNSCLLTSSLDGTTCMWLANSGRLARTFTTESGALSCRFHQVNQNLIMVGTAAGEVEVFNCSTGMSQGYSVLYSAGYPEGLGACAMCCSNNMLYVGDTQGNVHSYRCDIKDGVLQALSFLGRTVCPTGKPAEVSSLMHTAYCVHAKGPGLLLSSANNSVCILKPLDAAGKLEVVAKAQMPIAARKIKAIFCPTLNYNEPEYIAMGGEDTGVYVYDITRKTKRGPTIVNKLQGHLAPVVDVSWSYDECLFASCDCDGVVIVWKRDKGMQYQGS</sequence>
<keyword evidence="2" id="KW-0677">Repeat</keyword>
<dbReference type="GO" id="GO:1990841">
    <property type="term" value="F:promoter-specific chromatin binding"/>
    <property type="evidence" value="ECO:0007669"/>
    <property type="project" value="TreeGrafter"/>
</dbReference>
<gene>
    <name evidence="4" type="ORF">WJX72_008091</name>
</gene>
<comment type="caution">
    <text evidence="4">The sequence shown here is derived from an EMBL/GenBank/DDBJ whole genome shotgun (WGS) entry which is preliminary data.</text>
</comment>
<dbReference type="PROSITE" id="PS50082">
    <property type="entry name" value="WD_REPEATS_2"/>
    <property type="match status" value="2"/>
</dbReference>
<protein>
    <submittedName>
        <fullName evidence="4">Uncharacterized protein</fullName>
    </submittedName>
</protein>
<dbReference type="InterPro" id="IPR015943">
    <property type="entry name" value="WD40/YVTN_repeat-like_dom_sf"/>
</dbReference>
<keyword evidence="1 3" id="KW-0853">WD repeat</keyword>
<dbReference type="SMART" id="SM00320">
    <property type="entry name" value="WD40"/>
    <property type="match status" value="4"/>
</dbReference>
<organism evidence="4 5">
    <name type="scientific">[Myrmecia] bisecta</name>
    <dbReference type="NCBI Taxonomy" id="41462"/>
    <lineage>
        <taxon>Eukaryota</taxon>
        <taxon>Viridiplantae</taxon>
        <taxon>Chlorophyta</taxon>
        <taxon>core chlorophytes</taxon>
        <taxon>Trebouxiophyceae</taxon>
        <taxon>Trebouxiales</taxon>
        <taxon>Trebouxiaceae</taxon>
        <taxon>Myrmecia</taxon>
    </lineage>
</organism>
<dbReference type="GO" id="GO:0005634">
    <property type="term" value="C:nucleus"/>
    <property type="evidence" value="ECO:0007669"/>
    <property type="project" value="TreeGrafter"/>
</dbReference>
<dbReference type="Proteomes" id="UP001489004">
    <property type="component" value="Unassembled WGS sequence"/>
</dbReference>
<evidence type="ECO:0000313" key="5">
    <source>
        <dbReference type="Proteomes" id="UP001489004"/>
    </source>
</evidence>
<reference evidence="4 5" key="1">
    <citation type="journal article" date="2024" name="Nat. Commun.">
        <title>Phylogenomics reveals the evolutionary origins of lichenization in chlorophyte algae.</title>
        <authorList>
            <person name="Puginier C."/>
            <person name="Libourel C."/>
            <person name="Otte J."/>
            <person name="Skaloud P."/>
            <person name="Haon M."/>
            <person name="Grisel S."/>
            <person name="Petersen M."/>
            <person name="Berrin J.G."/>
            <person name="Delaux P.M."/>
            <person name="Dal Grande F."/>
            <person name="Keller J."/>
        </authorList>
    </citation>
    <scope>NUCLEOTIDE SEQUENCE [LARGE SCALE GENOMIC DNA]</scope>
    <source>
        <strain evidence="4 5">SAG 2043</strain>
    </source>
</reference>
<name>A0AAW1Q0V6_9CHLO</name>
<feature type="repeat" description="WD" evidence="3">
    <location>
        <begin position="387"/>
        <end position="419"/>
    </location>
</feature>
<dbReference type="Gene3D" id="2.130.10.10">
    <property type="entry name" value="YVTN repeat-like/Quinoprotein amine dehydrogenase"/>
    <property type="match status" value="2"/>
</dbReference>
<dbReference type="Pfam" id="PF00400">
    <property type="entry name" value="WD40"/>
    <property type="match status" value="2"/>
</dbReference>
<evidence type="ECO:0000256" key="1">
    <source>
        <dbReference type="ARBA" id="ARBA00022574"/>
    </source>
</evidence>
<dbReference type="PANTHER" id="PTHR22838:SF4">
    <property type="entry name" value="WD REPEAT-CONTAINING PROTEIN 13"/>
    <property type="match status" value="1"/>
</dbReference>
<dbReference type="AlphaFoldDB" id="A0AAW1Q0V6"/>
<dbReference type="InterPro" id="IPR001680">
    <property type="entry name" value="WD40_rpt"/>
</dbReference>
<dbReference type="InterPro" id="IPR036322">
    <property type="entry name" value="WD40_repeat_dom_sf"/>
</dbReference>
<evidence type="ECO:0000256" key="3">
    <source>
        <dbReference type="PROSITE-ProRule" id="PRU00221"/>
    </source>
</evidence>
<dbReference type="SUPFAM" id="SSF50978">
    <property type="entry name" value="WD40 repeat-like"/>
    <property type="match status" value="1"/>
</dbReference>